<evidence type="ECO:0000313" key="3">
    <source>
        <dbReference type="Proteomes" id="UP000366872"/>
    </source>
</evidence>
<reference evidence="2 3" key="1">
    <citation type="submission" date="2019-04" db="EMBL/GenBank/DDBJ databases">
        <authorList>
            <person name="Van Vliet M D."/>
        </authorList>
    </citation>
    <scope>NUCLEOTIDE SEQUENCE [LARGE SCALE GENOMIC DNA]</scope>
    <source>
        <strain evidence="2 3">F1</strain>
    </source>
</reference>
<sequence length="225" mass="24852">MNRLFTALAVLGIALVGSNALAEMDRDQLSLEISKANSANKDKMKAFIWKKASKVTVDGKEMVDILNEISIQENGDISMVNLDIETHVKRQRGLRGRMQQKAAENNAKYLDGAIEYSLAYMYMTKGQLLDFFSKAKITDEKGVLMAKASDVLLNGDQLTIQVDKASKLFISKSFSSSMGGDPISGEIHYDEFSSGVSHVSKSTLNLPAKNTVIMSENKDFLKRVE</sequence>
<dbReference type="EMBL" id="CAAHFG010000001">
    <property type="protein sequence ID" value="VGO12455.1"/>
    <property type="molecule type" value="Genomic_DNA"/>
</dbReference>
<dbReference type="RefSeq" id="WP_136078120.1">
    <property type="nucleotide sequence ID" value="NZ_CAAHFG010000001.1"/>
</dbReference>
<gene>
    <name evidence="2" type="ORF">PDESU_01008</name>
</gene>
<accession>A0A6C2TXT5</accession>
<feature type="chain" id="PRO_5025359360" evidence="1">
    <location>
        <begin position="23"/>
        <end position="225"/>
    </location>
</feature>
<protein>
    <submittedName>
        <fullName evidence="2">Uncharacterized protein</fullName>
    </submittedName>
</protein>
<keyword evidence="1" id="KW-0732">Signal</keyword>
<organism evidence="2 3">
    <name type="scientific">Pontiella desulfatans</name>
    <dbReference type="NCBI Taxonomy" id="2750659"/>
    <lineage>
        <taxon>Bacteria</taxon>
        <taxon>Pseudomonadati</taxon>
        <taxon>Kiritimatiellota</taxon>
        <taxon>Kiritimatiellia</taxon>
        <taxon>Kiritimatiellales</taxon>
        <taxon>Pontiellaceae</taxon>
        <taxon>Pontiella</taxon>
    </lineage>
</organism>
<proteinExistence type="predicted"/>
<evidence type="ECO:0000256" key="1">
    <source>
        <dbReference type="SAM" id="SignalP"/>
    </source>
</evidence>
<feature type="signal peptide" evidence="1">
    <location>
        <begin position="1"/>
        <end position="22"/>
    </location>
</feature>
<evidence type="ECO:0000313" key="2">
    <source>
        <dbReference type="EMBL" id="VGO12455.1"/>
    </source>
</evidence>
<dbReference type="AlphaFoldDB" id="A0A6C2TXT5"/>
<dbReference type="Proteomes" id="UP000366872">
    <property type="component" value="Unassembled WGS sequence"/>
</dbReference>
<keyword evidence="3" id="KW-1185">Reference proteome</keyword>
<name>A0A6C2TXT5_PONDE</name>